<dbReference type="Proteomes" id="UP000033121">
    <property type="component" value="Unassembled WGS sequence"/>
</dbReference>
<dbReference type="InterPro" id="IPR011004">
    <property type="entry name" value="Trimer_LpxA-like_sf"/>
</dbReference>
<keyword evidence="4" id="KW-0677">Repeat</keyword>
<dbReference type="PANTHER" id="PTHR43378:SF2">
    <property type="entry name" value="UDP-3-O-ACYLGLUCOSAMINE N-ACYLTRANSFERASE 1, MITOCHONDRIAL-RELATED"/>
    <property type="match status" value="1"/>
</dbReference>
<evidence type="ECO:0000256" key="3">
    <source>
        <dbReference type="ARBA" id="ARBA00022679"/>
    </source>
</evidence>
<dbReference type="STRING" id="1220578.FPE01S_01_18810"/>
<feature type="domain" description="UDP-3-O-[3-hydroxymyristoyl] glucosamine N-acyltransferase non-repeat region" evidence="7">
    <location>
        <begin position="41"/>
        <end position="103"/>
    </location>
</feature>
<sequence>MWKLPLTKFSNMRFPTPVALSWIAELIGAEVIGDEHALAGGINEIHRVEPGDLAFVDHPKYYNTCLQSAASFIIINTKEVSIPEGKALLVVNQPFDAYTAIVEYFRPFQPAVKPVSDTAKIGAGTYIAPQVFIGEHVIIGRNCRIQPNVTILEHCVIGDDVVIQSGTVIGSDAFYYNTKKDRENWYRRMLSCGRVVIEDAVEIGAGCTIDRGVSHDTVIGRGTKIDNQVHIGHDTIVGRNCLFAAQVGIAGATTIEDGVVLWGQVGVNKTLTIGKNAVIYAQSGVGVDVEPGKIYFGSPAEDASIKKRELVWIKRIPELWQKVMNS</sequence>
<evidence type="ECO:0000313" key="9">
    <source>
        <dbReference type="Proteomes" id="UP000033121"/>
    </source>
</evidence>
<evidence type="ECO:0000256" key="2">
    <source>
        <dbReference type="ARBA" id="ARBA00022556"/>
    </source>
</evidence>
<organism evidence="8 9">
    <name type="scientific">Flavihumibacter petaseus NBRC 106054</name>
    <dbReference type="NCBI Taxonomy" id="1220578"/>
    <lineage>
        <taxon>Bacteria</taxon>
        <taxon>Pseudomonadati</taxon>
        <taxon>Bacteroidota</taxon>
        <taxon>Chitinophagia</taxon>
        <taxon>Chitinophagales</taxon>
        <taxon>Chitinophagaceae</taxon>
        <taxon>Flavihumibacter</taxon>
    </lineage>
</organism>
<dbReference type="SUPFAM" id="SSF51161">
    <property type="entry name" value="Trimeric LpxA-like enzymes"/>
    <property type="match status" value="1"/>
</dbReference>
<evidence type="ECO:0000256" key="1">
    <source>
        <dbReference type="ARBA" id="ARBA00022516"/>
    </source>
</evidence>
<evidence type="ECO:0000256" key="6">
    <source>
        <dbReference type="ARBA" id="ARBA00023315"/>
    </source>
</evidence>
<accession>A0A0E9MZB8</accession>
<dbReference type="InterPro" id="IPR007691">
    <property type="entry name" value="LpxD"/>
</dbReference>
<keyword evidence="2" id="KW-0441">Lipid A biosynthesis</keyword>
<keyword evidence="6 8" id="KW-0012">Acyltransferase</keyword>
<protein>
    <submittedName>
        <fullName evidence="8">UDP-3-O-(3-hydroxymyristoyl)-glucosamine N-acyltransferase</fullName>
    </submittedName>
</protein>
<dbReference type="Pfam" id="PF04613">
    <property type="entry name" value="LpxD"/>
    <property type="match status" value="1"/>
</dbReference>
<proteinExistence type="predicted"/>
<keyword evidence="1" id="KW-0444">Lipid biosynthesis</keyword>
<dbReference type="AlphaFoldDB" id="A0A0E9MZB8"/>
<dbReference type="CDD" id="cd03352">
    <property type="entry name" value="LbH_LpxD"/>
    <property type="match status" value="1"/>
</dbReference>
<comment type="caution">
    <text evidence="8">The sequence shown here is derived from an EMBL/GenBank/DDBJ whole genome shotgun (WGS) entry which is preliminary data.</text>
</comment>
<dbReference type="EMBL" id="BBWV01000001">
    <property type="protein sequence ID" value="GAO42863.1"/>
    <property type="molecule type" value="Genomic_DNA"/>
</dbReference>
<dbReference type="Pfam" id="PF00132">
    <property type="entry name" value="Hexapep"/>
    <property type="match status" value="2"/>
</dbReference>
<gene>
    <name evidence="8" type="primary">lpxD</name>
    <name evidence="8" type="ORF">FPE01S_01_18810</name>
</gene>
<dbReference type="GO" id="GO:0009245">
    <property type="term" value="P:lipid A biosynthetic process"/>
    <property type="evidence" value="ECO:0007669"/>
    <property type="project" value="UniProtKB-KW"/>
</dbReference>
<dbReference type="InterPro" id="IPR020573">
    <property type="entry name" value="UDP_GlcNAc_AcTrfase_non-rep"/>
</dbReference>
<dbReference type="InterPro" id="IPR001451">
    <property type="entry name" value="Hexapep"/>
</dbReference>
<dbReference type="NCBIfam" id="NF002060">
    <property type="entry name" value="PRK00892.1"/>
    <property type="match status" value="1"/>
</dbReference>
<evidence type="ECO:0000313" key="8">
    <source>
        <dbReference type="EMBL" id="GAO42863.1"/>
    </source>
</evidence>
<keyword evidence="3 8" id="KW-0808">Transferase</keyword>
<dbReference type="GO" id="GO:0016020">
    <property type="term" value="C:membrane"/>
    <property type="evidence" value="ECO:0007669"/>
    <property type="project" value="GOC"/>
</dbReference>
<evidence type="ECO:0000256" key="4">
    <source>
        <dbReference type="ARBA" id="ARBA00022737"/>
    </source>
</evidence>
<dbReference type="PANTHER" id="PTHR43378">
    <property type="entry name" value="UDP-3-O-ACYLGLUCOSAMINE N-ACYLTRANSFERASE"/>
    <property type="match status" value="1"/>
</dbReference>
<dbReference type="Gene3D" id="2.160.10.10">
    <property type="entry name" value="Hexapeptide repeat proteins"/>
    <property type="match status" value="1"/>
</dbReference>
<evidence type="ECO:0000259" key="7">
    <source>
        <dbReference type="Pfam" id="PF04613"/>
    </source>
</evidence>
<evidence type="ECO:0000256" key="5">
    <source>
        <dbReference type="ARBA" id="ARBA00023098"/>
    </source>
</evidence>
<reference evidence="8 9" key="1">
    <citation type="submission" date="2015-04" db="EMBL/GenBank/DDBJ databases">
        <title>Whole genome shotgun sequence of Flavihumibacter petaseus NBRC 106054.</title>
        <authorList>
            <person name="Miyazawa S."/>
            <person name="Hosoyama A."/>
            <person name="Hashimoto M."/>
            <person name="Noguchi M."/>
            <person name="Tsuchikane K."/>
            <person name="Ohji S."/>
            <person name="Yamazoe A."/>
            <person name="Ichikawa N."/>
            <person name="Kimura A."/>
            <person name="Fujita N."/>
        </authorList>
    </citation>
    <scope>NUCLEOTIDE SEQUENCE [LARGE SCALE GENOMIC DNA]</scope>
    <source>
        <strain evidence="8 9">NBRC 106054</strain>
    </source>
</reference>
<dbReference type="GO" id="GO:0016410">
    <property type="term" value="F:N-acyltransferase activity"/>
    <property type="evidence" value="ECO:0007669"/>
    <property type="project" value="InterPro"/>
</dbReference>
<keyword evidence="5" id="KW-0443">Lipid metabolism</keyword>
<dbReference type="Gene3D" id="3.40.1390.10">
    <property type="entry name" value="MurE/MurF, N-terminal domain"/>
    <property type="match status" value="1"/>
</dbReference>
<name>A0A0E9MZB8_9BACT</name>
<keyword evidence="9" id="KW-1185">Reference proteome</keyword>